<dbReference type="GO" id="GO:0019646">
    <property type="term" value="P:aerobic electron transport chain"/>
    <property type="evidence" value="ECO:0007669"/>
    <property type="project" value="InterPro"/>
</dbReference>
<evidence type="ECO:0000256" key="3">
    <source>
        <dbReference type="ARBA" id="ARBA00022723"/>
    </source>
</evidence>
<evidence type="ECO:0000256" key="4">
    <source>
        <dbReference type="ARBA" id="ARBA00022982"/>
    </source>
</evidence>
<organism evidence="8">
    <name type="scientific">Mesorhizobium sp. WSM2240</name>
    <dbReference type="NCBI Taxonomy" id="3228851"/>
    <lineage>
        <taxon>Bacteria</taxon>
        <taxon>Pseudomonadati</taxon>
        <taxon>Pseudomonadota</taxon>
        <taxon>Alphaproteobacteria</taxon>
        <taxon>Hyphomicrobiales</taxon>
        <taxon>Phyllobacteriaceae</taxon>
        <taxon>Mesorhizobium</taxon>
    </lineage>
</organism>
<evidence type="ECO:0000256" key="6">
    <source>
        <dbReference type="ARBA" id="ARBA00023014"/>
    </source>
</evidence>
<keyword evidence="1" id="KW-0813">Transport</keyword>
<accession>A0AAU8CLU1</accession>
<keyword evidence="4" id="KW-0249">Electron transport</keyword>
<dbReference type="PROSITE" id="PS51318">
    <property type="entry name" value="TAT"/>
    <property type="match status" value="1"/>
</dbReference>
<dbReference type="Gene3D" id="4.10.490.10">
    <property type="entry name" value="High potential iron-sulphur protein"/>
    <property type="match status" value="1"/>
</dbReference>
<dbReference type="RefSeq" id="WP_353644614.1">
    <property type="nucleotide sequence ID" value="NZ_CP159253.1"/>
</dbReference>
<dbReference type="InterPro" id="IPR019546">
    <property type="entry name" value="TAT_signal_bac_arc"/>
</dbReference>
<keyword evidence="3" id="KW-0479">Metal-binding</keyword>
<keyword evidence="2" id="KW-0004">4Fe-4S</keyword>
<dbReference type="NCBIfam" id="TIGR01409">
    <property type="entry name" value="TAT_signal_seq"/>
    <property type="match status" value="1"/>
</dbReference>
<keyword evidence="5" id="KW-0408">Iron</keyword>
<evidence type="ECO:0000256" key="2">
    <source>
        <dbReference type="ARBA" id="ARBA00022485"/>
    </source>
</evidence>
<dbReference type="EMBL" id="CP159253">
    <property type="protein sequence ID" value="XCG47845.1"/>
    <property type="molecule type" value="Genomic_DNA"/>
</dbReference>
<dbReference type="GO" id="GO:0046872">
    <property type="term" value="F:metal ion binding"/>
    <property type="evidence" value="ECO:0007669"/>
    <property type="project" value="UniProtKB-KW"/>
</dbReference>
<reference evidence="8" key="1">
    <citation type="submission" date="2024-06" db="EMBL/GenBank/DDBJ databases">
        <title>Mesorhizobium karijinii sp. nov., a symbiont of the iconic Swainsona formosa from arid Australia.</title>
        <authorList>
            <person name="Hill Y.J."/>
            <person name="Watkin E.L.J."/>
            <person name="O'Hara G.W."/>
            <person name="Terpolilli J."/>
            <person name="Tye M.L."/>
            <person name="Kohlmeier M.G."/>
        </authorList>
    </citation>
    <scope>NUCLEOTIDE SEQUENCE</scope>
    <source>
        <strain evidence="8">WSM2240</strain>
    </source>
</reference>
<evidence type="ECO:0000313" key="8">
    <source>
        <dbReference type="EMBL" id="XCG47845.1"/>
    </source>
</evidence>
<evidence type="ECO:0000259" key="7">
    <source>
        <dbReference type="PROSITE" id="PS51373"/>
    </source>
</evidence>
<dbReference type="SUPFAM" id="SSF57652">
    <property type="entry name" value="HIPIP (high potential iron protein)"/>
    <property type="match status" value="1"/>
</dbReference>
<dbReference type="PROSITE" id="PS51373">
    <property type="entry name" value="HIPIP"/>
    <property type="match status" value="1"/>
</dbReference>
<sequence length="153" mass="16232">MNKDADVNHGSAAPSRVLSRRNFLKVSVTGAAIASAGGLAACMSRPMAAGKTTKALALYQGTPNRGERCAGCTHFEKPNGCEVVAGAISPNGWCRFHESLPARCNKLRSPASCLRGAWRRQPPRPERTLAGRRQGVCLGSGHDDAHADLNVRN</sequence>
<gene>
    <name evidence="8" type="ORF">ABVK50_21680</name>
</gene>
<dbReference type="InterPro" id="IPR000170">
    <property type="entry name" value="High_potential_FeS_prot"/>
</dbReference>
<dbReference type="GO" id="GO:0009055">
    <property type="term" value="F:electron transfer activity"/>
    <property type="evidence" value="ECO:0007669"/>
    <property type="project" value="InterPro"/>
</dbReference>
<dbReference type="GO" id="GO:0051539">
    <property type="term" value="F:4 iron, 4 sulfur cluster binding"/>
    <property type="evidence" value="ECO:0007669"/>
    <property type="project" value="UniProtKB-KW"/>
</dbReference>
<proteinExistence type="predicted"/>
<protein>
    <submittedName>
        <fullName evidence="8">Twin-arginine translocation signal domain-containing protein</fullName>
    </submittedName>
</protein>
<dbReference type="InterPro" id="IPR006311">
    <property type="entry name" value="TAT_signal"/>
</dbReference>
<name>A0AAU8CLU1_9HYPH</name>
<keyword evidence="6" id="KW-0411">Iron-sulfur</keyword>
<feature type="domain" description="High potential iron-sulfur proteins family profile" evidence="7">
    <location>
        <begin position="40"/>
        <end position="102"/>
    </location>
</feature>
<dbReference type="InterPro" id="IPR036369">
    <property type="entry name" value="HIPIP_sf"/>
</dbReference>
<dbReference type="AlphaFoldDB" id="A0AAU8CLU1"/>
<evidence type="ECO:0000256" key="5">
    <source>
        <dbReference type="ARBA" id="ARBA00023004"/>
    </source>
</evidence>
<evidence type="ECO:0000256" key="1">
    <source>
        <dbReference type="ARBA" id="ARBA00022448"/>
    </source>
</evidence>